<name>A0A9W8K344_9AGAR</name>
<protein>
    <submittedName>
        <fullName evidence="2">Uncharacterized protein</fullName>
    </submittedName>
</protein>
<dbReference type="EMBL" id="JANKHO010000355">
    <property type="protein sequence ID" value="KAJ3511015.1"/>
    <property type="molecule type" value="Genomic_DNA"/>
</dbReference>
<dbReference type="AlphaFoldDB" id="A0A9W8K344"/>
<keyword evidence="3" id="KW-1185">Reference proteome</keyword>
<sequence length="386" mass="43533">MGSAPFAPPVEEKVNRDPKLEVAIADTVRWPALLSATGKKLPAWKRCRADVVAMKDPPIASTISLIFINDAAISGHLQPTGQIIVHSFASILSRLAFLKYLCYHVRTIHHLARHAQENLLVFFFISHLEEATDGIAEEDRSDVLFMCMKSPASSATSLCSLVERKGWANEIEVVLTIILVLDLHSPTRRRITTNPFQRIRRKTSIEELMTSPVELSGLYVILGLIINETRPRQYSTTSIFVPWPHCSALCSPKILDCFGGCCGNQPSLRTRQHKRRGRPSLFVAHRRLVVGWSVLMGRRRRRLFPALYVCNFKVLIQASRSDSERLHTALRNTLTYIRHEFLSALPQTSTFVSRIAKGYSRCTTGEDEDGSLSNALIPDMKRTRYP</sequence>
<evidence type="ECO:0000256" key="1">
    <source>
        <dbReference type="SAM" id="MobiDB-lite"/>
    </source>
</evidence>
<organism evidence="2 3">
    <name type="scientific">Agrocybe chaxingu</name>
    <dbReference type="NCBI Taxonomy" id="84603"/>
    <lineage>
        <taxon>Eukaryota</taxon>
        <taxon>Fungi</taxon>
        <taxon>Dikarya</taxon>
        <taxon>Basidiomycota</taxon>
        <taxon>Agaricomycotina</taxon>
        <taxon>Agaricomycetes</taxon>
        <taxon>Agaricomycetidae</taxon>
        <taxon>Agaricales</taxon>
        <taxon>Agaricineae</taxon>
        <taxon>Strophariaceae</taxon>
        <taxon>Agrocybe</taxon>
    </lineage>
</organism>
<proteinExistence type="predicted"/>
<comment type="caution">
    <text evidence="2">The sequence shown here is derived from an EMBL/GenBank/DDBJ whole genome shotgun (WGS) entry which is preliminary data.</text>
</comment>
<evidence type="ECO:0000313" key="3">
    <source>
        <dbReference type="Proteomes" id="UP001148786"/>
    </source>
</evidence>
<reference evidence="2" key="1">
    <citation type="submission" date="2022-07" db="EMBL/GenBank/DDBJ databases">
        <title>Genome Sequence of Agrocybe chaxingu.</title>
        <authorList>
            <person name="Buettner E."/>
        </authorList>
    </citation>
    <scope>NUCLEOTIDE SEQUENCE</scope>
    <source>
        <strain evidence="2">MP-N11</strain>
    </source>
</reference>
<feature type="region of interest" description="Disordered" evidence="1">
    <location>
        <begin position="362"/>
        <end position="386"/>
    </location>
</feature>
<dbReference type="Proteomes" id="UP001148786">
    <property type="component" value="Unassembled WGS sequence"/>
</dbReference>
<evidence type="ECO:0000313" key="2">
    <source>
        <dbReference type="EMBL" id="KAJ3511015.1"/>
    </source>
</evidence>
<gene>
    <name evidence="2" type="ORF">NLJ89_g4344</name>
</gene>
<accession>A0A9W8K344</accession>